<dbReference type="Pfam" id="PF02615">
    <property type="entry name" value="Ldh_2"/>
    <property type="match status" value="1"/>
</dbReference>
<name>A0A3P7MT73_CYLGO</name>
<gene>
    <name evidence="2" type="ORF">CGOC_LOCUS12234</name>
</gene>
<evidence type="ECO:0000256" key="1">
    <source>
        <dbReference type="ARBA" id="ARBA00023002"/>
    </source>
</evidence>
<proteinExistence type="predicted"/>
<dbReference type="EMBL" id="UYRV01121679">
    <property type="protein sequence ID" value="VDN32904.1"/>
    <property type="molecule type" value="Genomic_DNA"/>
</dbReference>
<dbReference type="PANTHER" id="PTHR11091:SF4">
    <property type="entry name" value="MALATE DEHYDROGENASE"/>
    <property type="match status" value="1"/>
</dbReference>
<dbReference type="Proteomes" id="UP000271889">
    <property type="component" value="Unassembled WGS sequence"/>
</dbReference>
<organism evidence="2 3">
    <name type="scientific">Cylicostephanus goldi</name>
    <name type="common">Nematode worm</name>
    <dbReference type="NCBI Taxonomy" id="71465"/>
    <lineage>
        <taxon>Eukaryota</taxon>
        <taxon>Metazoa</taxon>
        <taxon>Ecdysozoa</taxon>
        <taxon>Nematoda</taxon>
        <taxon>Chromadorea</taxon>
        <taxon>Rhabditida</taxon>
        <taxon>Rhabditina</taxon>
        <taxon>Rhabditomorpha</taxon>
        <taxon>Strongyloidea</taxon>
        <taxon>Strongylidae</taxon>
        <taxon>Cylicostephanus</taxon>
    </lineage>
</organism>
<dbReference type="Gene3D" id="3.30.1370.60">
    <property type="entry name" value="Hypothetical oxidoreductase yiak, domain 2"/>
    <property type="match status" value="1"/>
</dbReference>
<dbReference type="InterPro" id="IPR036111">
    <property type="entry name" value="Mal/L-sulfo/L-lacto_DH-like_sf"/>
</dbReference>
<evidence type="ECO:0000313" key="2">
    <source>
        <dbReference type="EMBL" id="VDN32904.1"/>
    </source>
</evidence>
<dbReference type="SUPFAM" id="SSF89733">
    <property type="entry name" value="L-sulfolactate dehydrogenase-like"/>
    <property type="match status" value="1"/>
</dbReference>
<reference evidence="2 3" key="1">
    <citation type="submission" date="2018-11" db="EMBL/GenBank/DDBJ databases">
        <authorList>
            <consortium name="Pathogen Informatics"/>
        </authorList>
    </citation>
    <scope>NUCLEOTIDE SEQUENCE [LARGE SCALE GENOMIC DNA]</scope>
</reference>
<dbReference type="GO" id="GO:0016491">
    <property type="term" value="F:oxidoreductase activity"/>
    <property type="evidence" value="ECO:0007669"/>
    <property type="project" value="UniProtKB-KW"/>
</dbReference>
<accession>A0A3P7MT73</accession>
<sequence>MMVELLCGIMGGSSFGKSIRKWQTTDENANLGQCFVAIDPECFAPGFSDRLSCFLDETRELEPLDGIVYKKSQLKHLVSWFELSM</sequence>
<protein>
    <submittedName>
        <fullName evidence="2">Uncharacterized protein</fullName>
    </submittedName>
</protein>
<keyword evidence="3" id="KW-1185">Reference proteome</keyword>
<dbReference type="PANTHER" id="PTHR11091">
    <property type="entry name" value="OXIDOREDUCTASE-RELATED"/>
    <property type="match status" value="1"/>
</dbReference>
<evidence type="ECO:0000313" key="3">
    <source>
        <dbReference type="Proteomes" id="UP000271889"/>
    </source>
</evidence>
<keyword evidence="1" id="KW-0560">Oxidoreductase</keyword>
<dbReference type="InterPro" id="IPR043143">
    <property type="entry name" value="Mal/L-sulf/L-lact_DH-like_NADP"/>
</dbReference>
<dbReference type="OrthoDB" id="5839511at2759"/>
<dbReference type="InterPro" id="IPR003767">
    <property type="entry name" value="Malate/L-lactate_DH-like"/>
</dbReference>
<dbReference type="AlphaFoldDB" id="A0A3P7MT73"/>